<dbReference type="InterPro" id="IPR018391">
    <property type="entry name" value="PQQ_b-propeller_rpt"/>
</dbReference>
<keyword evidence="2" id="KW-0812">Transmembrane</keyword>
<name>A0ABQ3PQ39_9ACTN</name>
<dbReference type="Proteomes" id="UP001052739">
    <property type="component" value="Unassembled WGS sequence"/>
</dbReference>
<feature type="transmembrane region" description="Helical" evidence="2">
    <location>
        <begin position="28"/>
        <end position="55"/>
    </location>
</feature>
<dbReference type="InterPro" id="IPR015943">
    <property type="entry name" value="WD40/YVTN_repeat-like_dom_sf"/>
</dbReference>
<accession>A0ABQ3PQ39</accession>
<dbReference type="Pfam" id="PF13360">
    <property type="entry name" value="PQQ_2"/>
    <property type="match status" value="2"/>
</dbReference>
<feature type="domain" description="Pyrrolo-quinoline quinone repeat" evidence="3">
    <location>
        <begin position="326"/>
        <end position="409"/>
    </location>
</feature>
<evidence type="ECO:0000256" key="2">
    <source>
        <dbReference type="SAM" id="Phobius"/>
    </source>
</evidence>
<dbReference type="PANTHER" id="PTHR34512">
    <property type="entry name" value="CELL SURFACE PROTEIN"/>
    <property type="match status" value="1"/>
</dbReference>
<sequence length="453" mass="47478">MAARTTDGTGRGRWPSGRRGAGRGLRPLLAAVTALCALGLVMGCSALGSSLRLVWEAPVDNGARNYGNGAWLVGETLVRSRYDAVGAFDSRTGKVRWEYAPPGQEHICAVSRRTAGSVLLIARGDVMNAGCSTVAALDLMSGRERWHTPRAPGGNLTETFTDMVAVGGGVAVLRDADEMWAPDDDLWTPGSRPAVSGTKALRAFDLRTGVPRWTAAVPEDCVPEQVAAGERQVVAVLACGRTELRLAAFDLAGGGLRWTASLGGRTAPAPDGQVALLSAEPPVVQNGGTTEGGQGAFLLFGEDGKAAGRIETTGGYGTIQAHAPALVTVADGRLYAGAEIRERKSYRDRVVAFDLASGSQVWLEDVAVAGGLRALDVTGGRVTVLADRGSRQDSLDELVVLDAATGEEKESIDTGSDVDRHKGELAGVLVYEDLVVAVRWGSGVRPFSAYRRD</sequence>
<evidence type="ECO:0000313" key="5">
    <source>
        <dbReference type="Proteomes" id="UP001052739"/>
    </source>
</evidence>
<protein>
    <recommendedName>
        <fullName evidence="3">Pyrrolo-quinoline quinone repeat domain-containing protein</fullName>
    </recommendedName>
</protein>
<dbReference type="SUPFAM" id="SSF50998">
    <property type="entry name" value="Quinoprotein alcohol dehydrogenase-like"/>
    <property type="match status" value="1"/>
</dbReference>
<keyword evidence="5" id="KW-1185">Reference proteome</keyword>
<proteinExistence type="predicted"/>
<dbReference type="Gene3D" id="2.40.10.480">
    <property type="match status" value="1"/>
</dbReference>
<feature type="region of interest" description="Disordered" evidence="1">
    <location>
        <begin position="1"/>
        <end position="20"/>
    </location>
</feature>
<reference evidence="4" key="1">
    <citation type="submission" date="2024-05" db="EMBL/GenBank/DDBJ databases">
        <title>Whole genome shotgun sequence of Streptomyces hydrogenans NBRC 13475.</title>
        <authorList>
            <person name="Komaki H."/>
            <person name="Tamura T."/>
        </authorList>
    </citation>
    <scope>NUCLEOTIDE SEQUENCE</scope>
    <source>
        <strain evidence="4">NBRC 13475</strain>
    </source>
</reference>
<dbReference type="RefSeq" id="WP_190224492.1">
    <property type="nucleotide sequence ID" value="NZ_BNBS01000061.1"/>
</dbReference>
<evidence type="ECO:0000313" key="4">
    <source>
        <dbReference type="EMBL" id="GHI27141.1"/>
    </source>
</evidence>
<dbReference type="Gene3D" id="2.130.10.10">
    <property type="entry name" value="YVTN repeat-like/Quinoprotein amine dehydrogenase"/>
    <property type="match status" value="1"/>
</dbReference>
<organism evidence="4 5">
    <name type="scientific">Streptomyces hydrogenans</name>
    <dbReference type="NCBI Taxonomy" id="1873719"/>
    <lineage>
        <taxon>Bacteria</taxon>
        <taxon>Bacillati</taxon>
        <taxon>Actinomycetota</taxon>
        <taxon>Actinomycetes</taxon>
        <taxon>Kitasatosporales</taxon>
        <taxon>Streptomycetaceae</taxon>
        <taxon>Streptomyces</taxon>
    </lineage>
</organism>
<gene>
    <name evidence="4" type="ORF">Shyd_85120</name>
</gene>
<evidence type="ECO:0000259" key="3">
    <source>
        <dbReference type="Pfam" id="PF13360"/>
    </source>
</evidence>
<dbReference type="EMBL" id="BNDW01000117">
    <property type="protein sequence ID" value="GHI27141.1"/>
    <property type="molecule type" value="Genomic_DNA"/>
</dbReference>
<feature type="domain" description="Pyrrolo-quinoline quinone repeat" evidence="3">
    <location>
        <begin position="73"/>
        <end position="279"/>
    </location>
</feature>
<dbReference type="PANTHER" id="PTHR34512:SF30">
    <property type="entry name" value="OUTER MEMBRANE PROTEIN ASSEMBLY FACTOR BAMB"/>
    <property type="match status" value="1"/>
</dbReference>
<keyword evidence="2" id="KW-1133">Transmembrane helix</keyword>
<evidence type="ECO:0000256" key="1">
    <source>
        <dbReference type="SAM" id="MobiDB-lite"/>
    </source>
</evidence>
<comment type="caution">
    <text evidence="4">The sequence shown here is derived from an EMBL/GenBank/DDBJ whole genome shotgun (WGS) entry which is preliminary data.</text>
</comment>
<dbReference type="InterPro" id="IPR002372">
    <property type="entry name" value="PQQ_rpt_dom"/>
</dbReference>
<keyword evidence="2" id="KW-0472">Membrane</keyword>
<dbReference type="SMART" id="SM00564">
    <property type="entry name" value="PQQ"/>
    <property type="match status" value="4"/>
</dbReference>
<dbReference type="InterPro" id="IPR011047">
    <property type="entry name" value="Quinoprotein_ADH-like_sf"/>
</dbReference>